<evidence type="ECO:0000256" key="2">
    <source>
        <dbReference type="ARBA" id="ARBA00022475"/>
    </source>
</evidence>
<dbReference type="Proteomes" id="UP000306985">
    <property type="component" value="Unassembled WGS sequence"/>
</dbReference>
<evidence type="ECO:0000256" key="6">
    <source>
        <dbReference type="SAM" id="MobiDB-lite"/>
    </source>
</evidence>
<organism evidence="9 10">
    <name type="scientific">Nakamurella flava</name>
    <dbReference type="NCBI Taxonomy" id="2576308"/>
    <lineage>
        <taxon>Bacteria</taxon>
        <taxon>Bacillati</taxon>
        <taxon>Actinomycetota</taxon>
        <taxon>Actinomycetes</taxon>
        <taxon>Nakamurellales</taxon>
        <taxon>Nakamurellaceae</taxon>
        <taxon>Nakamurella</taxon>
    </lineage>
</organism>
<reference evidence="9 10" key="1">
    <citation type="submission" date="2019-05" db="EMBL/GenBank/DDBJ databases">
        <title>Nakamurella sp. N5BH11, whole genome shotgun sequence.</title>
        <authorList>
            <person name="Tuo L."/>
        </authorList>
    </citation>
    <scope>NUCLEOTIDE SEQUENCE [LARGE SCALE GENOMIC DNA]</scope>
    <source>
        <strain evidence="9 10">N5BH11</strain>
    </source>
</reference>
<evidence type="ECO:0000313" key="10">
    <source>
        <dbReference type="Proteomes" id="UP000306985"/>
    </source>
</evidence>
<feature type="transmembrane region" description="Helical" evidence="7">
    <location>
        <begin position="83"/>
        <end position="113"/>
    </location>
</feature>
<feature type="transmembrane region" description="Helical" evidence="7">
    <location>
        <begin position="259"/>
        <end position="286"/>
    </location>
</feature>
<comment type="caution">
    <text evidence="9">The sequence shown here is derived from an EMBL/GenBank/DDBJ whole genome shotgun (WGS) entry which is preliminary data.</text>
</comment>
<dbReference type="EMBL" id="SZZH01000003">
    <property type="protein sequence ID" value="TKV58453.1"/>
    <property type="molecule type" value="Genomic_DNA"/>
</dbReference>
<keyword evidence="10" id="KW-1185">Reference proteome</keyword>
<dbReference type="AlphaFoldDB" id="A0A4U6QE95"/>
<feature type="region of interest" description="Disordered" evidence="6">
    <location>
        <begin position="160"/>
        <end position="179"/>
    </location>
</feature>
<protein>
    <submittedName>
        <fullName evidence="9">Type II secretion system F family protein</fullName>
    </submittedName>
</protein>
<accession>A0A4U6QE95</accession>
<feature type="domain" description="Type II secretion system protein GspF" evidence="8">
    <location>
        <begin position="181"/>
        <end position="276"/>
    </location>
</feature>
<evidence type="ECO:0000256" key="3">
    <source>
        <dbReference type="ARBA" id="ARBA00022692"/>
    </source>
</evidence>
<proteinExistence type="predicted"/>
<keyword evidence="3 7" id="KW-0812">Transmembrane</keyword>
<gene>
    <name evidence="9" type="ORF">FDO65_12880</name>
</gene>
<evidence type="ECO:0000313" key="9">
    <source>
        <dbReference type="EMBL" id="TKV58453.1"/>
    </source>
</evidence>
<evidence type="ECO:0000256" key="1">
    <source>
        <dbReference type="ARBA" id="ARBA00004651"/>
    </source>
</evidence>
<dbReference type="Pfam" id="PF00482">
    <property type="entry name" value="T2SSF"/>
    <property type="match status" value="1"/>
</dbReference>
<keyword evidence="4 7" id="KW-1133">Transmembrane helix</keyword>
<keyword evidence="5 7" id="KW-0472">Membrane</keyword>
<dbReference type="GO" id="GO:0005886">
    <property type="term" value="C:plasma membrane"/>
    <property type="evidence" value="ECO:0007669"/>
    <property type="project" value="UniProtKB-SubCell"/>
</dbReference>
<evidence type="ECO:0000256" key="7">
    <source>
        <dbReference type="SAM" id="Phobius"/>
    </source>
</evidence>
<dbReference type="InterPro" id="IPR018076">
    <property type="entry name" value="T2SS_GspF_dom"/>
</dbReference>
<evidence type="ECO:0000256" key="5">
    <source>
        <dbReference type="ARBA" id="ARBA00023136"/>
    </source>
</evidence>
<dbReference type="PANTHER" id="PTHR35007:SF3">
    <property type="entry name" value="POSSIBLE CONSERVED ALANINE RICH MEMBRANE PROTEIN"/>
    <property type="match status" value="1"/>
</dbReference>
<dbReference type="PANTHER" id="PTHR35007">
    <property type="entry name" value="INTEGRAL MEMBRANE PROTEIN-RELATED"/>
    <property type="match status" value="1"/>
</dbReference>
<sequence>MGADPAAHRHRPDRRRPALVRAHRPAMTPAAPYALVVLGLSLLLWPPPPNGGRLRTPSTGRGGWRARIGLDDDDPSARRRADLIAGIGPALVIVLIAPEAWWLVVLAAAVVVIRRRAARRSRGSSSRRQADLAVHHELVAACLDAGMPIGAALRAVADALPSPPPRADGTAAPAGGDTTAEAQADRVLEAVAAMLELGAGPDAAWKPADDDPDLRPLASAARRSALGGAGLADAVREQARALRAQVETAERQATGRAGVLMVAPLGVCFLPAFLCLGLAPVVLGLIGQLDLF</sequence>
<keyword evidence="2" id="KW-1003">Cell membrane</keyword>
<evidence type="ECO:0000259" key="8">
    <source>
        <dbReference type="Pfam" id="PF00482"/>
    </source>
</evidence>
<feature type="transmembrane region" description="Helical" evidence="7">
    <location>
        <begin position="26"/>
        <end position="45"/>
    </location>
</feature>
<name>A0A4U6QE95_9ACTN</name>
<evidence type="ECO:0000256" key="4">
    <source>
        <dbReference type="ARBA" id="ARBA00022989"/>
    </source>
</evidence>
<comment type="subcellular location">
    <subcellularLocation>
        <location evidence="1">Cell membrane</location>
        <topology evidence="1">Multi-pass membrane protein</topology>
    </subcellularLocation>
</comment>
<feature type="compositionally biased region" description="Low complexity" evidence="6">
    <location>
        <begin position="167"/>
        <end position="179"/>
    </location>
</feature>
<dbReference type="OrthoDB" id="3267562at2"/>